<accession>A0A9Q0QER8</accession>
<organism evidence="1 2">
    <name type="scientific">Salix purpurea</name>
    <name type="common">Purple osier willow</name>
    <dbReference type="NCBI Taxonomy" id="77065"/>
    <lineage>
        <taxon>Eukaryota</taxon>
        <taxon>Viridiplantae</taxon>
        <taxon>Streptophyta</taxon>
        <taxon>Embryophyta</taxon>
        <taxon>Tracheophyta</taxon>
        <taxon>Spermatophyta</taxon>
        <taxon>Magnoliopsida</taxon>
        <taxon>eudicotyledons</taxon>
        <taxon>Gunneridae</taxon>
        <taxon>Pentapetalae</taxon>
        <taxon>rosids</taxon>
        <taxon>fabids</taxon>
        <taxon>Malpighiales</taxon>
        <taxon>Salicaceae</taxon>
        <taxon>Saliceae</taxon>
        <taxon>Salix</taxon>
    </lineage>
</organism>
<proteinExistence type="predicted"/>
<evidence type="ECO:0000313" key="2">
    <source>
        <dbReference type="Proteomes" id="UP001151532"/>
    </source>
</evidence>
<dbReference type="Proteomes" id="UP001151532">
    <property type="component" value="Chromosome 3"/>
</dbReference>
<gene>
    <name evidence="1" type="ORF">OIU79_009908</name>
</gene>
<protein>
    <submittedName>
        <fullName evidence="1">Uncharacterized protein</fullName>
    </submittedName>
</protein>
<comment type="caution">
    <text evidence="1">The sequence shown here is derived from an EMBL/GenBank/DDBJ whole genome shotgun (WGS) entry which is preliminary data.</text>
</comment>
<keyword evidence="2" id="KW-1185">Reference proteome</keyword>
<name>A0A9Q0QER8_SALPP</name>
<evidence type="ECO:0000313" key="1">
    <source>
        <dbReference type="EMBL" id="KAJ6705101.1"/>
    </source>
</evidence>
<dbReference type="EMBL" id="JAPFFK010000016">
    <property type="protein sequence ID" value="KAJ6705101.1"/>
    <property type="molecule type" value="Genomic_DNA"/>
</dbReference>
<dbReference type="AlphaFoldDB" id="A0A9Q0QER8"/>
<reference evidence="1" key="2">
    <citation type="journal article" date="2023" name="Int. J. Mol. Sci.">
        <title>De Novo Assembly and Annotation of 11 Diverse Shrub Willow (Salix) Genomes Reveals Novel Gene Organization in Sex-Linked Regions.</title>
        <authorList>
            <person name="Hyden B."/>
            <person name="Feng K."/>
            <person name="Yates T.B."/>
            <person name="Jawdy S."/>
            <person name="Cereghino C."/>
            <person name="Smart L.B."/>
            <person name="Muchero W."/>
        </authorList>
    </citation>
    <scope>NUCLEOTIDE SEQUENCE</scope>
    <source>
        <tissue evidence="1">Shoot tip</tissue>
    </source>
</reference>
<reference evidence="1" key="1">
    <citation type="submission" date="2022-11" db="EMBL/GenBank/DDBJ databases">
        <authorList>
            <person name="Hyden B.L."/>
            <person name="Feng K."/>
            <person name="Yates T."/>
            <person name="Jawdy S."/>
            <person name="Smart L.B."/>
            <person name="Muchero W."/>
        </authorList>
    </citation>
    <scope>NUCLEOTIDE SEQUENCE</scope>
    <source>
        <tissue evidence="1">Shoot tip</tissue>
    </source>
</reference>
<sequence>MVVFIAFLISKDTFRACFHISIEAASENWLWFDISGGLASVIRLKASAIVARTGHAAKVEFWVALTESLKGRRGWPAFGKVKVREPPWSHIGNSHQRLNFDVANIKCVPRKVAVSADLESSALLFMIGRQVRAGKLIVVKSLVLELLLDVYKFLYMANLSLFR</sequence>